<evidence type="ECO:0000313" key="9">
    <source>
        <dbReference type="Proteomes" id="UP000007875"/>
    </source>
</evidence>
<evidence type="ECO:0000256" key="3">
    <source>
        <dbReference type="ARBA" id="ARBA00022443"/>
    </source>
</evidence>
<keyword evidence="3" id="KW-0728">SH3 domain</keyword>
<evidence type="ECO:0000256" key="7">
    <source>
        <dbReference type="SAM" id="MobiDB-lite"/>
    </source>
</evidence>
<evidence type="ECO:0000256" key="5">
    <source>
        <dbReference type="ARBA" id="ARBA00022737"/>
    </source>
</evidence>
<dbReference type="GO" id="GO:0016176">
    <property type="term" value="F:superoxide-generating NADPH oxidase activator activity"/>
    <property type="evidence" value="ECO:0007669"/>
    <property type="project" value="TreeGrafter"/>
</dbReference>
<keyword evidence="4" id="KW-0963">Cytoplasm</keyword>
<dbReference type="Proteomes" id="UP000007875">
    <property type="component" value="Unassembled WGS sequence"/>
</dbReference>
<keyword evidence="9" id="KW-1185">Reference proteome</keyword>
<dbReference type="Ensembl" id="ENSCSAVT00000008471.1">
    <property type="protein sequence ID" value="ENSCSAVP00000008363.1"/>
    <property type="gene ID" value="ENSCSAVG00000004975.1"/>
</dbReference>
<dbReference type="GeneTree" id="ENSGT00530000063843"/>
<dbReference type="OMA" id="NPSSVIW"/>
<dbReference type="SMART" id="SM00028">
    <property type="entry name" value="TPR"/>
    <property type="match status" value="2"/>
</dbReference>
<keyword evidence="6" id="KW-0802">TPR repeat</keyword>
<dbReference type="SUPFAM" id="SSF48452">
    <property type="entry name" value="TPR-like"/>
    <property type="match status" value="1"/>
</dbReference>
<sequence>MSSKQMVLLQQEGIEACEQNDWLNAVAIFQQVPNPSSVIWYNIGCCHLQLQQYLKAENAFKQCIAKDRYLVAGYFQLAIAQTHVGNYAEAMDSFKSALSSLRGNPFIDYKQLQMQCKIYACDIQLNLALLYIFSGDIPQAYSILREVVSGPKDEERYKSVKAAIDALDSNNWVYFGESALERLVCLSNYCLFRPSKSKMEGLQSGTKFMNPATVVSATNDDYSFVGFVGPKKMQQQREKEELFPIKAGQSSHSVNPPPLPNVAPPRRTRSNPPPTLPPPVPSSTPPTKQKAPPGTLPPKPVKPDKKNILSKPVPVKPSNSKQLPSDDIKKASPSKRPSPVRPAKPSVNSLLKCSISISISLPKNKIGSYENFCSELSLKLNNISKAISSNQLSDYQITRTMQNSSTPQEINSLNWKDTYVNAVRGKQLDIHITQSLLNPSPKTEPIKSTLPKPPIPTVVPSPSVQNKAYPGVVVPVGEDEDDGIYVDANSTEMNKCVEDDNNIYAEAVFSG</sequence>
<protein>
    <submittedName>
        <fullName evidence="8">Uncharacterized protein</fullName>
    </submittedName>
</protein>
<comment type="subcellular location">
    <subcellularLocation>
        <location evidence="1">Cytoplasm</location>
    </subcellularLocation>
</comment>
<dbReference type="HOGENOM" id="CLU_528867_0_0_1"/>
<dbReference type="PANTHER" id="PTHR15175:SF0">
    <property type="entry name" value="SH3 DOMAIN-CONTAINING PROTEIN C23A1.17"/>
    <property type="match status" value="1"/>
</dbReference>
<dbReference type="InParanoid" id="H2YSQ3"/>
<dbReference type="GO" id="GO:0042554">
    <property type="term" value="P:superoxide anion generation"/>
    <property type="evidence" value="ECO:0007669"/>
    <property type="project" value="TreeGrafter"/>
</dbReference>
<evidence type="ECO:0000256" key="2">
    <source>
        <dbReference type="ARBA" id="ARBA00008051"/>
    </source>
</evidence>
<reference evidence="8" key="2">
    <citation type="submission" date="2025-08" db="UniProtKB">
        <authorList>
            <consortium name="Ensembl"/>
        </authorList>
    </citation>
    <scope>IDENTIFICATION</scope>
</reference>
<evidence type="ECO:0000256" key="4">
    <source>
        <dbReference type="ARBA" id="ARBA00022490"/>
    </source>
</evidence>
<reference evidence="8" key="3">
    <citation type="submission" date="2025-09" db="UniProtKB">
        <authorList>
            <consortium name="Ensembl"/>
        </authorList>
    </citation>
    <scope>IDENTIFICATION</scope>
</reference>
<evidence type="ECO:0000313" key="8">
    <source>
        <dbReference type="Ensembl" id="ENSCSAVP00000008363.1"/>
    </source>
</evidence>
<dbReference type="InterPro" id="IPR019734">
    <property type="entry name" value="TPR_rpt"/>
</dbReference>
<feature type="compositionally biased region" description="Pro residues" evidence="7">
    <location>
        <begin position="271"/>
        <end position="284"/>
    </location>
</feature>
<feature type="region of interest" description="Disordered" evidence="7">
    <location>
        <begin position="440"/>
        <end position="462"/>
    </location>
</feature>
<proteinExistence type="inferred from homology"/>
<dbReference type="Pfam" id="PF13181">
    <property type="entry name" value="TPR_8"/>
    <property type="match status" value="1"/>
</dbReference>
<dbReference type="InterPro" id="IPR011990">
    <property type="entry name" value="TPR-like_helical_dom_sf"/>
</dbReference>
<organism evidence="8 9">
    <name type="scientific">Ciona savignyi</name>
    <name type="common">Pacific transparent sea squirt</name>
    <dbReference type="NCBI Taxonomy" id="51511"/>
    <lineage>
        <taxon>Eukaryota</taxon>
        <taxon>Metazoa</taxon>
        <taxon>Chordata</taxon>
        <taxon>Tunicata</taxon>
        <taxon>Ascidiacea</taxon>
        <taxon>Phlebobranchia</taxon>
        <taxon>Cionidae</taxon>
        <taxon>Ciona</taxon>
    </lineage>
</organism>
<dbReference type="Gene3D" id="1.25.40.10">
    <property type="entry name" value="Tetratricopeptide repeat domain"/>
    <property type="match status" value="1"/>
</dbReference>
<dbReference type="eggNOG" id="KOG4225">
    <property type="taxonomic scope" value="Eukaryota"/>
</dbReference>
<feature type="region of interest" description="Disordered" evidence="7">
    <location>
        <begin position="246"/>
        <end position="347"/>
    </location>
</feature>
<comment type="similarity">
    <text evidence="2">Belongs to the NCF2/NOXA1 family.</text>
</comment>
<name>H2YSQ3_CIOSA</name>
<dbReference type="AlphaFoldDB" id="H2YSQ3"/>
<dbReference type="FunFam" id="1.25.40.10:FF:000017">
    <property type="entry name" value="NADPH oxidase regulator NoxR"/>
    <property type="match status" value="1"/>
</dbReference>
<evidence type="ECO:0000256" key="6">
    <source>
        <dbReference type="ARBA" id="ARBA00022803"/>
    </source>
</evidence>
<dbReference type="InterPro" id="IPR051864">
    <property type="entry name" value="NCF2_NOXA1"/>
</dbReference>
<dbReference type="PANTHER" id="PTHR15175">
    <property type="entry name" value="NEUTROPHIL CYTOSOLIC FACTOR 2, NEUTROPHIL NADPH OXIDASE FACTOR 2"/>
    <property type="match status" value="1"/>
</dbReference>
<reference evidence="9" key="1">
    <citation type="submission" date="2003-08" db="EMBL/GenBank/DDBJ databases">
        <authorList>
            <person name="Birren B."/>
            <person name="Nusbaum C."/>
            <person name="Abebe A."/>
            <person name="Abouelleil A."/>
            <person name="Adekoya E."/>
            <person name="Ait-zahra M."/>
            <person name="Allen N."/>
            <person name="Allen T."/>
            <person name="An P."/>
            <person name="Anderson M."/>
            <person name="Anderson S."/>
            <person name="Arachchi H."/>
            <person name="Armbruster J."/>
            <person name="Bachantsang P."/>
            <person name="Baldwin J."/>
            <person name="Barry A."/>
            <person name="Bayul T."/>
            <person name="Blitshsteyn B."/>
            <person name="Bloom T."/>
            <person name="Blye J."/>
            <person name="Boguslavskiy L."/>
            <person name="Borowsky M."/>
            <person name="Boukhgalter B."/>
            <person name="Brunache A."/>
            <person name="Butler J."/>
            <person name="Calixte N."/>
            <person name="Calvo S."/>
            <person name="Camarata J."/>
            <person name="Campo K."/>
            <person name="Chang J."/>
            <person name="Cheshatsang Y."/>
            <person name="Citroen M."/>
            <person name="Collymore A."/>
            <person name="Considine T."/>
            <person name="Cook A."/>
            <person name="Cooke P."/>
            <person name="Corum B."/>
            <person name="Cuomo C."/>
            <person name="David R."/>
            <person name="Dawoe T."/>
            <person name="Degray S."/>
            <person name="Dodge S."/>
            <person name="Dooley K."/>
            <person name="Dorje P."/>
            <person name="Dorjee K."/>
            <person name="Dorris L."/>
            <person name="Duffey N."/>
            <person name="Dupes A."/>
            <person name="Elkins T."/>
            <person name="Engels R."/>
            <person name="Erickson J."/>
            <person name="Farina A."/>
            <person name="Faro S."/>
            <person name="Ferreira P."/>
            <person name="Fischer H."/>
            <person name="Fitzgerald M."/>
            <person name="Foley K."/>
            <person name="Gage D."/>
            <person name="Galagan J."/>
            <person name="Gearin G."/>
            <person name="Gnerre S."/>
            <person name="Gnirke A."/>
            <person name="Goyette A."/>
            <person name="Graham J."/>
            <person name="Grandbois E."/>
            <person name="Gyaltsen K."/>
            <person name="Hafez N."/>
            <person name="Hagopian D."/>
            <person name="Hagos B."/>
            <person name="Hall J."/>
            <person name="Hatcher B."/>
            <person name="Heller A."/>
            <person name="Higgins H."/>
            <person name="Honan T."/>
            <person name="Horn A."/>
            <person name="Houde N."/>
            <person name="Hughes L."/>
            <person name="Hulme W."/>
            <person name="Husby E."/>
            <person name="Iliev I."/>
            <person name="Jaffe D."/>
            <person name="Jones C."/>
            <person name="Kamal M."/>
            <person name="Kamat A."/>
            <person name="Kamvysselis M."/>
            <person name="Karlsson E."/>
            <person name="Kells C."/>
            <person name="Kieu A."/>
            <person name="Kisner P."/>
            <person name="Kodira C."/>
            <person name="Kulbokas E."/>
            <person name="Labutti K."/>
            <person name="Lama D."/>
            <person name="Landers T."/>
            <person name="Leger J."/>
            <person name="Levine S."/>
            <person name="Lewis D."/>
            <person name="Lewis T."/>
            <person name="Lindblad-toh K."/>
            <person name="Liu X."/>
            <person name="Lokyitsang T."/>
            <person name="Lokyitsang Y."/>
            <person name="Lucien O."/>
            <person name="Lui A."/>
            <person name="Ma L.J."/>
            <person name="Mabbitt R."/>
            <person name="Macdonald J."/>
            <person name="Maclean C."/>
            <person name="Major J."/>
            <person name="Manning J."/>
            <person name="Marabella R."/>
            <person name="Maru K."/>
            <person name="Matthews C."/>
            <person name="Mauceli E."/>
            <person name="Mccarthy M."/>
            <person name="Mcdonough S."/>
            <person name="Mcghee T."/>
            <person name="Meldrim J."/>
            <person name="Meneus L."/>
            <person name="Mesirov J."/>
            <person name="Mihalev A."/>
            <person name="Mihova T."/>
            <person name="Mikkelsen T."/>
            <person name="Mlenga V."/>
            <person name="Moru K."/>
            <person name="Mozes J."/>
            <person name="Mulrain L."/>
            <person name="Munson G."/>
            <person name="Naylor J."/>
            <person name="Newes C."/>
            <person name="Nguyen C."/>
            <person name="Nguyen N."/>
            <person name="Nguyen T."/>
            <person name="Nicol R."/>
            <person name="Nielsen C."/>
            <person name="Nizzari M."/>
            <person name="Norbu C."/>
            <person name="Norbu N."/>
            <person name="O'donnell P."/>
            <person name="Okoawo O."/>
            <person name="O'leary S."/>
            <person name="Omotosho B."/>
            <person name="O'neill K."/>
            <person name="Osman S."/>
            <person name="Parker S."/>
            <person name="Perrin D."/>
            <person name="Phunkhang P."/>
            <person name="Piqani B."/>
            <person name="Purcell S."/>
            <person name="Rachupka T."/>
            <person name="Ramasamy U."/>
            <person name="Rameau R."/>
            <person name="Ray V."/>
            <person name="Raymond C."/>
            <person name="Retta R."/>
            <person name="Richardson S."/>
            <person name="Rise C."/>
            <person name="Rodriguez J."/>
            <person name="Rogers J."/>
            <person name="Rogov P."/>
            <person name="Rutman M."/>
            <person name="Schupbach R."/>
            <person name="Seaman C."/>
            <person name="Settipalli S."/>
            <person name="Sharpe T."/>
            <person name="Sheridan J."/>
            <person name="Sherpa N."/>
            <person name="Shi J."/>
            <person name="Smirnov S."/>
            <person name="Smith C."/>
            <person name="Sougnez C."/>
            <person name="Spencer B."/>
            <person name="Stalker J."/>
            <person name="Stange-thomann N."/>
            <person name="Stavropoulos S."/>
            <person name="Stetson K."/>
            <person name="Stone C."/>
            <person name="Stone S."/>
            <person name="Stubbs M."/>
            <person name="Talamas J."/>
            <person name="Tchuinga P."/>
            <person name="Tenzing P."/>
            <person name="Tesfaye S."/>
            <person name="Theodore J."/>
            <person name="Thoulutsang Y."/>
            <person name="Topham K."/>
            <person name="Towey S."/>
            <person name="Tsamla T."/>
            <person name="Tsomo N."/>
            <person name="Vallee D."/>
            <person name="Vassiliev H."/>
            <person name="Venkataraman V."/>
            <person name="Vinson J."/>
            <person name="Vo A."/>
            <person name="Wade C."/>
            <person name="Wang S."/>
            <person name="Wangchuk T."/>
            <person name="Wangdi T."/>
            <person name="Whittaker C."/>
            <person name="Wilkinson J."/>
            <person name="Wu Y."/>
            <person name="Wyman D."/>
            <person name="Yadav S."/>
            <person name="Yang S."/>
            <person name="Yang X."/>
            <person name="Yeager S."/>
            <person name="Yee E."/>
            <person name="Young G."/>
            <person name="Zainoun J."/>
            <person name="Zembeck L."/>
            <person name="Zimmer A."/>
            <person name="Zody M."/>
            <person name="Lander E."/>
        </authorList>
    </citation>
    <scope>NUCLEOTIDE SEQUENCE [LARGE SCALE GENOMIC DNA]</scope>
</reference>
<dbReference type="STRING" id="51511.ENSCSAVP00000008363"/>
<keyword evidence="5" id="KW-0677">Repeat</keyword>
<evidence type="ECO:0000256" key="1">
    <source>
        <dbReference type="ARBA" id="ARBA00004496"/>
    </source>
</evidence>
<dbReference type="GO" id="GO:0005737">
    <property type="term" value="C:cytoplasm"/>
    <property type="evidence" value="ECO:0007669"/>
    <property type="project" value="UniProtKB-SubCell"/>
</dbReference>
<accession>H2YSQ3</accession>